<dbReference type="Gene3D" id="1.10.10.10">
    <property type="entry name" value="Winged helix-like DNA-binding domain superfamily/Winged helix DNA-binding domain"/>
    <property type="match status" value="1"/>
</dbReference>
<dbReference type="PROSITE" id="PS50987">
    <property type="entry name" value="HTH_ARSR_2"/>
    <property type="match status" value="1"/>
</dbReference>
<dbReference type="RefSeq" id="WP_034969301.1">
    <property type="nucleotide sequence ID" value="NZ_CP012542.1"/>
</dbReference>
<accession>A0A6G5QII8</accession>
<feature type="domain" description="HTH arsR-type" evidence="4">
    <location>
        <begin position="3"/>
        <end position="99"/>
    </location>
</feature>
<dbReference type="PANTHER" id="PTHR33154:SF33">
    <property type="entry name" value="TRANSCRIPTIONAL REPRESSOR SDPR"/>
    <property type="match status" value="1"/>
</dbReference>
<dbReference type="PANTHER" id="PTHR33154">
    <property type="entry name" value="TRANSCRIPTIONAL REGULATOR, ARSR FAMILY"/>
    <property type="match status" value="1"/>
</dbReference>
<dbReference type="GO" id="GO:0003677">
    <property type="term" value="F:DNA binding"/>
    <property type="evidence" value="ECO:0007669"/>
    <property type="project" value="UniProtKB-KW"/>
</dbReference>
<dbReference type="InterPro" id="IPR001845">
    <property type="entry name" value="HTH_ArsR_DNA-bd_dom"/>
</dbReference>
<keyword evidence="6" id="KW-1185">Reference proteome</keyword>
<dbReference type="SUPFAM" id="SSF46785">
    <property type="entry name" value="Winged helix' DNA-binding domain"/>
    <property type="match status" value="1"/>
</dbReference>
<dbReference type="Proteomes" id="UP000503264">
    <property type="component" value="Chromosome"/>
</dbReference>
<dbReference type="NCBIfam" id="NF033788">
    <property type="entry name" value="HTH_metalloreg"/>
    <property type="match status" value="1"/>
</dbReference>
<keyword evidence="1" id="KW-0805">Transcription regulation</keyword>
<proteinExistence type="predicted"/>
<dbReference type="CDD" id="cd00090">
    <property type="entry name" value="HTH_ARSR"/>
    <property type="match status" value="1"/>
</dbReference>
<dbReference type="Pfam" id="PF01022">
    <property type="entry name" value="HTH_5"/>
    <property type="match status" value="1"/>
</dbReference>
<protein>
    <submittedName>
        <fullName evidence="5">Transcriptional regulator, ArsR family</fullName>
    </submittedName>
</protein>
<evidence type="ECO:0000259" key="4">
    <source>
        <dbReference type="PROSITE" id="PS50987"/>
    </source>
</evidence>
<dbReference type="AlphaFoldDB" id="A0A6G5QII8"/>
<keyword evidence="3" id="KW-0804">Transcription</keyword>
<name>A0A6G5QII8_9BACT</name>
<dbReference type="InterPro" id="IPR036388">
    <property type="entry name" value="WH-like_DNA-bd_sf"/>
</dbReference>
<evidence type="ECO:0000256" key="3">
    <source>
        <dbReference type="ARBA" id="ARBA00023163"/>
    </source>
</evidence>
<dbReference type="GO" id="GO:0003700">
    <property type="term" value="F:DNA-binding transcription factor activity"/>
    <property type="evidence" value="ECO:0007669"/>
    <property type="project" value="InterPro"/>
</dbReference>
<evidence type="ECO:0000313" key="5">
    <source>
        <dbReference type="EMBL" id="QCD45498.1"/>
    </source>
</evidence>
<dbReference type="InterPro" id="IPR036390">
    <property type="entry name" value="WH_DNA-bd_sf"/>
</dbReference>
<dbReference type="SMART" id="SM00418">
    <property type="entry name" value="HTH_ARSR"/>
    <property type="match status" value="1"/>
</dbReference>
<evidence type="ECO:0000256" key="2">
    <source>
        <dbReference type="ARBA" id="ARBA00023125"/>
    </source>
</evidence>
<organism evidence="5 6">
    <name type="scientific">Campylobacter mucosalis CCUG 21559</name>
    <dbReference type="NCBI Taxonomy" id="1032067"/>
    <lineage>
        <taxon>Bacteria</taxon>
        <taxon>Pseudomonadati</taxon>
        <taxon>Campylobacterota</taxon>
        <taxon>Epsilonproteobacteria</taxon>
        <taxon>Campylobacterales</taxon>
        <taxon>Campylobacteraceae</taxon>
        <taxon>Campylobacter</taxon>
    </lineage>
</organism>
<keyword evidence="2" id="KW-0238">DNA-binding</keyword>
<gene>
    <name evidence="5" type="ORF">CMUC_1749</name>
</gene>
<dbReference type="InterPro" id="IPR011991">
    <property type="entry name" value="ArsR-like_HTH"/>
</dbReference>
<reference evidence="5 6" key="1">
    <citation type="submission" date="2016-07" db="EMBL/GenBank/DDBJ databases">
        <title>Comparative genomics of the Campylobacter concisus group.</title>
        <authorList>
            <person name="Miller W.G."/>
            <person name="Yee E."/>
            <person name="Chapman M.H."/>
            <person name="Huynh S."/>
            <person name="Bono J.L."/>
            <person name="On S.L.W."/>
            <person name="StLeger J."/>
            <person name="Foster G."/>
            <person name="Parker C.T."/>
        </authorList>
    </citation>
    <scope>NUCLEOTIDE SEQUENCE [LARGE SCALE GENOMIC DNA]</scope>
    <source>
        <strain evidence="5 6">CCUG 21559</strain>
    </source>
</reference>
<evidence type="ECO:0000313" key="6">
    <source>
        <dbReference type="Proteomes" id="UP000503264"/>
    </source>
</evidence>
<evidence type="ECO:0000256" key="1">
    <source>
        <dbReference type="ARBA" id="ARBA00023015"/>
    </source>
</evidence>
<sequence length="104" mass="11979">MSLETMRILKECIPTFSVLSDENRHKILNLLFLNGKMNVNEITSNLHLSRPAISHHLKLMLDAGLVSVEQIGKERYYNANFEHSYELLNELLKSIEINCKPLKA</sequence>
<dbReference type="InterPro" id="IPR051081">
    <property type="entry name" value="HTH_MetalResp_TranReg"/>
</dbReference>
<dbReference type="EMBL" id="CP012542">
    <property type="protein sequence ID" value="QCD45498.1"/>
    <property type="molecule type" value="Genomic_DNA"/>
</dbReference>
<dbReference type="PRINTS" id="PR00778">
    <property type="entry name" value="HTHARSR"/>
</dbReference>